<evidence type="ECO:0000313" key="5">
    <source>
        <dbReference type="EMBL" id="KAJ8793982.1"/>
    </source>
</evidence>
<organism evidence="5 6">
    <name type="scientific">Eschrichtius robustus</name>
    <name type="common">California gray whale</name>
    <name type="synonym">Eschrichtius gibbosus</name>
    <dbReference type="NCBI Taxonomy" id="9764"/>
    <lineage>
        <taxon>Eukaryota</taxon>
        <taxon>Metazoa</taxon>
        <taxon>Chordata</taxon>
        <taxon>Craniata</taxon>
        <taxon>Vertebrata</taxon>
        <taxon>Euteleostomi</taxon>
        <taxon>Mammalia</taxon>
        <taxon>Eutheria</taxon>
        <taxon>Laurasiatheria</taxon>
        <taxon>Artiodactyla</taxon>
        <taxon>Whippomorpha</taxon>
        <taxon>Cetacea</taxon>
        <taxon>Mysticeti</taxon>
        <taxon>Eschrichtiidae</taxon>
        <taxon>Eschrichtius</taxon>
    </lineage>
</organism>
<protein>
    <recommendedName>
        <fullName evidence="7">Adhesion G protein-coupled receptor A1</fullName>
    </recommendedName>
</protein>
<sequence>MSQEGHTIVSHEKDDMHRPRDAASAQRLVPAEPDKCRNTLGLLGLVSPFPPSPNGKCSRIQDAPGRHQLELLWAWGGGVSLGRPCSLWEWGQHDGRPLALTASPVVTAGAAQSPGEFLHPVVYACTAVMLLCLLASAITYVVHQSAIRISRKGRHTLLNFCFHAALTFSVFAGGINRTKYPILCQAAWEPRLPQPGTDPKTASPDRGSGGQASLWQPRPGRCSRLDPEADNLMALSGSSLCSGVRAGLAS</sequence>
<feature type="compositionally biased region" description="Basic and acidic residues" evidence="3">
    <location>
        <begin position="9"/>
        <end position="21"/>
    </location>
</feature>
<comment type="caution">
    <text evidence="5">The sequence shown here is derived from an EMBL/GenBank/DDBJ whole genome shotgun (WGS) entry which is preliminary data.</text>
</comment>
<keyword evidence="4" id="KW-1133">Transmembrane helix</keyword>
<keyword evidence="2" id="KW-0675">Receptor</keyword>
<proteinExistence type="inferred from homology"/>
<dbReference type="PANTHER" id="PTHR45930">
    <property type="entry name" value="G-PROTEIN COUPLED RECEPTOR 124-LIKE PROTEIN"/>
    <property type="match status" value="1"/>
</dbReference>
<accession>A0AB34HM86</accession>
<feature type="region of interest" description="Disordered" evidence="3">
    <location>
        <begin position="1"/>
        <end position="30"/>
    </location>
</feature>
<reference evidence="5 6" key="1">
    <citation type="submission" date="2022-11" db="EMBL/GenBank/DDBJ databases">
        <title>Whole genome sequence of Eschrichtius robustus ER-17-0199.</title>
        <authorList>
            <person name="Bruniche-Olsen A."/>
            <person name="Black A.N."/>
            <person name="Fields C.J."/>
            <person name="Walden K."/>
            <person name="Dewoody J.A."/>
        </authorList>
    </citation>
    <scope>NUCLEOTIDE SEQUENCE [LARGE SCALE GENOMIC DNA]</scope>
    <source>
        <strain evidence="5">ER-17-0199</strain>
        <tissue evidence="5">Blubber</tissue>
    </source>
</reference>
<feature type="transmembrane region" description="Helical" evidence="4">
    <location>
        <begin position="121"/>
        <end position="143"/>
    </location>
</feature>
<keyword evidence="4" id="KW-0812">Transmembrane</keyword>
<comment type="similarity">
    <text evidence="1">Belongs to the G-protein coupled receptor 2 family. Adhesion G-protein coupled receptor (ADGR) subfamily.</text>
</comment>
<name>A0AB34HM86_ESCRO</name>
<feature type="transmembrane region" description="Helical" evidence="4">
    <location>
        <begin position="155"/>
        <end position="175"/>
    </location>
</feature>
<keyword evidence="6" id="KW-1185">Reference proteome</keyword>
<evidence type="ECO:0000313" key="6">
    <source>
        <dbReference type="Proteomes" id="UP001159641"/>
    </source>
</evidence>
<dbReference type="PANTHER" id="PTHR45930:SF3">
    <property type="entry name" value="ADHESION G PROTEIN-COUPLED RECEPTOR A1"/>
    <property type="match status" value="1"/>
</dbReference>
<evidence type="ECO:0008006" key="7">
    <source>
        <dbReference type="Google" id="ProtNLM"/>
    </source>
</evidence>
<gene>
    <name evidence="5" type="ORF">J1605_003392</name>
</gene>
<dbReference type="InterPro" id="IPR051963">
    <property type="entry name" value="Adhesion_GPCR_A"/>
</dbReference>
<dbReference type="GO" id="GO:0005886">
    <property type="term" value="C:plasma membrane"/>
    <property type="evidence" value="ECO:0007669"/>
    <property type="project" value="TreeGrafter"/>
</dbReference>
<dbReference type="GO" id="GO:0014069">
    <property type="term" value="C:postsynaptic density"/>
    <property type="evidence" value="ECO:0007669"/>
    <property type="project" value="TreeGrafter"/>
</dbReference>
<dbReference type="Proteomes" id="UP001159641">
    <property type="component" value="Unassembled WGS sequence"/>
</dbReference>
<dbReference type="GO" id="GO:0007166">
    <property type="term" value="P:cell surface receptor signaling pathway"/>
    <property type="evidence" value="ECO:0007669"/>
    <property type="project" value="TreeGrafter"/>
</dbReference>
<dbReference type="AlphaFoldDB" id="A0AB34HM86"/>
<evidence type="ECO:0000256" key="3">
    <source>
        <dbReference type="SAM" id="MobiDB-lite"/>
    </source>
</evidence>
<keyword evidence="4" id="KW-0472">Membrane</keyword>
<evidence type="ECO:0000256" key="1">
    <source>
        <dbReference type="ARBA" id="ARBA00007343"/>
    </source>
</evidence>
<evidence type="ECO:0000256" key="2">
    <source>
        <dbReference type="ARBA" id="ARBA00023170"/>
    </source>
</evidence>
<dbReference type="EMBL" id="JAIQCJ010000892">
    <property type="protein sequence ID" value="KAJ8793982.1"/>
    <property type="molecule type" value="Genomic_DNA"/>
</dbReference>
<dbReference type="GO" id="GO:0098978">
    <property type="term" value="C:glutamatergic synapse"/>
    <property type="evidence" value="ECO:0007669"/>
    <property type="project" value="TreeGrafter"/>
</dbReference>
<feature type="region of interest" description="Disordered" evidence="3">
    <location>
        <begin position="191"/>
        <end position="226"/>
    </location>
</feature>
<evidence type="ECO:0000256" key="4">
    <source>
        <dbReference type="SAM" id="Phobius"/>
    </source>
</evidence>